<evidence type="ECO:0000313" key="2">
    <source>
        <dbReference type="EMBL" id="CUN57402.1"/>
    </source>
</evidence>
<dbReference type="EMBL" id="AP028457">
    <property type="protein sequence ID" value="BEK82563.1"/>
    <property type="molecule type" value="Genomic_DNA"/>
</dbReference>
<reference evidence="2 5" key="1">
    <citation type="submission" date="2015-09" db="EMBL/GenBank/DDBJ databases">
        <authorList>
            <consortium name="Pathogen Informatics"/>
        </authorList>
    </citation>
    <scope>NUCLEOTIDE SEQUENCE [LARGE SCALE GENOMIC DNA]</scope>
    <source>
        <strain evidence="2 5">2789STDY5608824</strain>
    </source>
</reference>
<accession>A0A0C2YQA6</accession>
<evidence type="ECO:0000313" key="1">
    <source>
        <dbReference type="EMBL" id="BEK82563.1"/>
    </source>
</evidence>
<dbReference type="EMBL" id="QRLP01000001">
    <property type="protein sequence ID" value="RHJ20231.1"/>
    <property type="molecule type" value="Genomic_DNA"/>
</dbReference>
<reference evidence="6 7" key="2">
    <citation type="submission" date="2018-08" db="EMBL/GenBank/DDBJ databases">
        <title>A genome reference for cultivated species of the human gut microbiota.</title>
        <authorList>
            <person name="Zou Y."/>
            <person name="Xue W."/>
            <person name="Luo G."/>
        </authorList>
    </citation>
    <scope>NUCLEOTIDE SEQUENCE [LARGE SCALE GENOMIC DNA]</scope>
    <source>
        <strain evidence="4 7">AF45-19</strain>
        <strain evidence="3 6">AM12-20</strain>
    </source>
</reference>
<evidence type="ECO:0000313" key="6">
    <source>
        <dbReference type="Proteomes" id="UP000284589"/>
    </source>
</evidence>
<protein>
    <submittedName>
        <fullName evidence="2">Protein</fullName>
    </submittedName>
</protein>
<dbReference type="Proteomes" id="UP000285262">
    <property type="component" value="Unassembled WGS sequence"/>
</dbReference>
<reference evidence="1 8" key="3">
    <citation type="submission" date="2023-06" db="EMBL/GenBank/DDBJ databases">
        <title>Complete Genome Sequences of Bifidobacterium faecale strain JCM19861T was isolated from human faeces by Jung-Hye Choi et al. (2014).</title>
        <authorList>
            <person name="Okuhama S."/>
            <person name="Takahashi H."/>
            <person name="Imaizumi K."/>
            <person name="Nakayama S."/>
            <person name="Ogata Y."/>
            <person name="Suda W."/>
        </authorList>
    </citation>
    <scope>NUCLEOTIDE SEQUENCE [LARGE SCALE GENOMIC DNA]</scope>
    <source>
        <strain evidence="1 8">JCM 19861</strain>
    </source>
</reference>
<dbReference type="Proteomes" id="UP000095647">
    <property type="component" value="Unassembled WGS sequence"/>
</dbReference>
<sequence>MALTETHDYDDIINLPHHQSRRHAHMALSGRAAQFMPFAALTGYEDVLNRTVRVNEEAIAKANTPVDVAEGYMPA</sequence>
<evidence type="ECO:0000313" key="4">
    <source>
        <dbReference type="EMBL" id="RHK27307.1"/>
    </source>
</evidence>
<dbReference type="Proteomes" id="UP001357973">
    <property type="component" value="Chromosome"/>
</dbReference>
<organism evidence="4 7">
    <name type="scientific">Bifidobacterium adolescentis</name>
    <dbReference type="NCBI Taxonomy" id="1680"/>
    <lineage>
        <taxon>Bacteria</taxon>
        <taxon>Bacillati</taxon>
        <taxon>Actinomycetota</taxon>
        <taxon>Actinomycetes</taxon>
        <taxon>Bifidobacteriales</taxon>
        <taxon>Bifidobacteriaceae</taxon>
        <taxon>Bifidobacterium</taxon>
    </lineage>
</organism>
<dbReference type="EMBL" id="CYYI01000002">
    <property type="protein sequence ID" value="CUN57402.1"/>
    <property type="molecule type" value="Genomic_DNA"/>
</dbReference>
<proteinExistence type="predicted"/>
<name>A0A0C2YQA6_BIFAD</name>
<dbReference type="PATRIC" id="fig|1680.6.peg.663"/>
<keyword evidence="8" id="KW-1185">Reference proteome</keyword>
<dbReference type="RefSeq" id="WP_033523032.1">
    <property type="nucleotide sequence ID" value="NZ_AP028457.1"/>
</dbReference>
<evidence type="ECO:0000313" key="5">
    <source>
        <dbReference type="Proteomes" id="UP000095647"/>
    </source>
</evidence>
<dbReference type="EMBL" id="QRNG01000001">
    <property type="protein sequence ID" value="RHK27307.1"/>
    <property type="molecule type" value="Genomic_DNA"/>
</dbReference>
<gene>
    <name evidence="1" type="ORF">B19861_05050</name>
    <name evidence="4" type="ORF">DW072_00875</name>
    <name evidence="3" type="ORF">DW139_02505</name>
    <name evidence="2" type="ORF">ERS852382_00814</name>
</gene>
<evidence type="ECO:0000313" key="8">
    <source>
        <dbReference type="Proteomes" id="UP001357973"/>
    </source>
</evidence>
<evidence type="ECO:0000313" key="7">
    <source>
        <dbReference type="Proteomes" id="UP000285262"/>
    </source>
</evidence>
<evidence type="ECO:0000313" key="3">
    <source>
        <dbReference type="EMBL" id="RHJ20231.1"/>
    </source>
</evidence>
<dbReference type="AlphaFoldDB" id="A0A0C2YQA6"/>
<dbReference type="Proteomes" id="UP000284589">
    <property type="component" value="Unassembled WGS sequence"/>
</dbReference>